<sequence>MTEETQVSTNKQGKPKWLAITFFVLTLLYLIPEVVFNAKLVEVAGGMDADEEALHLVELFGRSISGIGVTLLIADLLLKGKIVKTIPRTLISFAVVAAIVWPTVFFGQKLAVDKILVEPSTAKQRQEAFFSSVLRSSLAANAVQINGLPYIPEHATSPTEMTFLAMMGGLVYANDDFIVHVEDKKRAILNRYIENRANNQFEQHFTNYKAMRVQVVDAYKEYQQGVKRYNQQMGMANKHANEGWEEIETQIAQGWKSYQNAEKAYLARAEARAQDVASKIFDHFKSRNRCIDRYKGSREQSCIAKVEKSYAKTLSKAGIPYVDMDYWLTKKVKRTKGETSFGEAASTLGLSAILAGLEIMSGDSGKQDVSWIYTNEVAFYTPRILNLWKGKFEKETGYPMGIENIRTFRSHPVTSKKVRERVKRKGIHLKSSWTVAQITTFKNTVKNKVRIEVKREWNKEMAKRGIDMKPNLSWKAFQTHSHTQQQIASQMGQRNYVKPMMADWNNKQFYNKVIKTNIQRETEYWLRYIESARSQFADGGPLAENGKSALRSIIVPPISMSLSLLLILLTVVKLPFKFWALIDYDKPVVRQPKPWEKFVGPLLSILVLGLVFVIPLTMGSSKFTKEQSTTSYFLDKFDEKVSPVGSLALKWVLHTQPVVQPVGARFDQNMRITELFKTHLESSIHHLDTTIMAKLNPVTAVTDATMQQSLEEQRQAIQKTGQLKDVPFAVKTNVKQARIRVLNIGPVYKSGMELPAGNYHVEVSAPGYKTTKKWVSHGQNHATHTVNIESL</sequence>
<gene>
    <name evidence="2" type="ORF">VHP8226_00571</name>
</gene>
<accession>A0ABM8ZEJ9</accession>
<protein>
    <recommendedName>
        <fullName evidence="4">PEGA domain-containing protein</fullName>
    </recommendedName>
</protein>
<proteinExistence type="predicted"/>
<organism evidence="2 3">
    <name type="scientific">Vibrio hippocampi</name>
    <dbReference type="NCBI Taxonomy" id="654686"/>
    <lineage>
        <taxon>Bacteria</taxon>
        <taxon>Pseudomonadati</taxon>
        <taxon>Pseudomonadota</taxon>
        <taxon>Gammaproteobacteria</taxon>
        <taxon>Vibrionales</taxon>
        <taxon>Vibrionaceae</taxon>
        <taxon>Vibrio</taxon>
    </lineage>
</organism>
<feature type="transmembrane region" description="Helical" evidence="1">
    <location>
        <begin position="554"/>
        <end position="576"/>
    </location>
</feature>
<keyword evidence="1" id="KW-1133">Transmembrane helix</keyword>
<dbReference type="EMBL" id="CAKLCM010000002">
    <property type="protein sequence ID" value="CAH0524896.1"/>
    <property type="molecule type" value="Genomic_DNA"/>
</dbReference>
<keyword evidence="1" id="KW-0472">Membrane</keyword>
<evidence type="ECO:0000313" key="2">
    <source>
        <dbReference type="EMBL" id="CAH0524896.1"/>
    </source>
</evidence>
<name>A0ABM8ZEJ9_9VIBR</name>
<feature type="transmembrane region" description="Helical" evidence="1">
    <location>
        <begin position="59"/>
        <end position="78"/>
    </location>
</feature>
<keyword evidence="1" id="KW-0812">Transmembrane</keyword>
<feature type="transmembrane region" description="Helical" evidence="1">
    <location>
        <begin position="17"/>
        <end position="39"/>
    </location>
</feature>
<feature type="transmembrane region" description="Helical" evidence="1">
    <location>
        <begin position="597"/>
        <end position="618"/>
    </location>
</feature>
<evidence type="ECO:0000313" key="3">
    <source>
        <dbReference type="Proteomes" id="UP000838160"/>
    </source>
</evidence>
<evidence type="ECO:0000256" key="1">
    <source>
        <dbReference type="SAM" id="Phobius"/>
    </source>
</evidence>
<dbReference type="RefSeq" id="WP_237483612.1">
    <property type="nucleotide sequence ID" value="NZ_CAKLCM010000002.1"/>
</dbReference>
<feature type="transmembrane region" description="Helical" evidence="1">
    <location>
        <begin position="90"/>
        <end position="107"/>
    </location>
</feature>
<reference evidence="2" key="1">
    <citation type="submission" date="2021-12" db="EMBL/GenBank/DDBJ databases">
        <authorList>
            <person name="Rodrigo-Torres L."/>
            <person name="Arahal R. D."/>
            <person name="Lucena T."/>
        </authorList>
    </citation>
    <scope>NUCLEOTIDE SEQUENCE</scope>
    <source>
        <strain evidence="2">CECT 8226</strain>
    </source>
</reference>
<keyword evidence="3" id="KW-1185">Reference proteome</keyword>
<comment type="caution">
    <text evidence="2">The sequence shown here is derived from an EMBL/GenBank/DDBJ whole genome shotgun (WGS) entry which is preliminary data.</text>
</comment>
<dbReference type="Proteomes" id="UP000838160">
    <property type="component" value="Unassembled WGS sequence"/>
</dbReference>
<evidence type="ECO:0008006" key="4">
    <source>
        <dbReference type="Google" id="ProtNLM"/>
    </source>
</evidence>